<proteinExistence type="predicted"/>
<accession>A0A075R4U3</accession>
<dbReference type="HOGENOM" id="CLU_3196897_0_0_9"/>
<gene>
    <name evidence="1" type="ORF">BRLA_c002450</name>
</gene>
<dbReference type="Proteomes" id="UP000005850">
    <property type="component" value="Chromosome"/>
</dbReference>
<evidence type="ECO:0000313" key="2">
    <source>
        <dbReference type="Proteomes" id="UP000005850"/>
    </source>
</evidence>
<dbReference type="KEGG" id="blr:BRLA_c002450"/>
<evidence type="ECO:0000313" key="1">
    <source>
        <dbReference type="EMBL" id="AIG24640.1"/>
    </source>
</evidence>
<keyword evidence="2" id="KW-1185">Reference proteome</keyword>
<name>A0A075R4U3_BRELA</name>
<reference evidence="1 2" key="1">
    <citation type="journal article" date="2011" name="J. Bacteriol.">
        <title>Genome sequence of Brevibacillus laterosporus LMG 15441, a pathogen of invertebrates.</title>
        <authorList>
            <person name="Djukic M."/>
            <person name="Poehlein A."/>
            <person name="Thurmer A."/>
            <person name="Daniel R."/>
        </authorList>
    </citation>
    <scope>NUCLEOTIDE SEQUENCE [LARGE SCALE GENOMIC DNA]</scope>
    <source>
        <strain evidence="1 2">LMG 15441</strain>
    </source>
</reference>
<organism evidence="1 2">
    <name type="scientific">Brevibacillus laterosporus LMG 15441</name>
    <dbReference type="NCBI Taxonomy" id="1042163"/>
    <lineage>
        <taxon>Bacteria</taxon>
        <taxon>Bacillati</taxon>
        <taxon>Bacillota</taxon>
        <taxon>Bacilli</taxon>
        <taxon>Bacillales</taxon>
        <taxon>Paenibacillaceae</taxon>
        <taxon>Brevibacillus</taxon>
    </lineage>
</organism>
<dbReference type="EMBL" id="CP007806">
    <property type="protein sequence ID" value="AIG24640.1"/>
    <property type="molecule type" value="Genomic_DNA"/>
</dbReference>
<dbReference type="AlphaFoldDB" id="A0A075R4U3"/>
<sequence length="45" mass="4944">MKKIVVATSIILASLSLTFLFSIERQTENQIVSGHIKVYTGDPGH</sequence>
<protein>
    <submittedName>
        <fullName evidence="1">Uncharacterized protein</fullName>
    </submittedName>
</protein>